<feature type="domain" description="EF-hand" evidence="3">
    <location>
        <begin position="44"/>
        <end position="79"/>
    </location>
</feature>
<dbReference type="AlphaFoldDB" id="A0A4Z2CPW4"/>
<organism evidence="4 5">
    <name type="scientific">Schistosoma japonicum</name>
    <name type="common">Blood fluke</name>
    <dbReference type="NCBI Taxonomy" id="6182"/>
    <lineage>
        <taxon>Eukaryota</taxon>
        <taxon>Metazoa</taxon>
        <taxon>Spiralia</taxon>
        <taxon>Lophotrochozoa</taxon>
        <taxon>Platyhelminthes</taxon>
        <taxon>Trematoda</taxon>
        <taxon>Digenea</taxon>
        <taxon>Strigeidida</taxon>
        <taxon>Schistosomatoidea</taxon>
        <taxon>Schistosomatidae</taxon>
        <taxon>Schistosoma</taxon>
    </lineage>
</organism>
<sequence>MVTKDSFMHMKYTQTCDKIIHLYMIENVLMVWLIKIIQFPFRCFSRAEAAQLLKHLDKDNSGKISTQELMEFLSSVNCPFNKAQVEKFIKVHDADGDGQLNTDELLKVLCQ</sequence>
<gene>
    <name evidence="4" type="ORF">EWB00_008536</name>
</gene>
<name>A0A4Z2CPW4_SCHJA</name>
<evidence type="ECO:0000259" key="3">
    <source>
        <dbReference type="PROSITE" id="PS50222"/>
    </source>
</evidence>
<accession>A0A4Z2CPW4</accession>
<dbReference type="CDD" id="cd00051">
    <property type="entry name" value="EFh"/>
    <property type="match status" value="1"/>
</dbReference>
<dbReference type="GO" id="GO:0005509">
    <property type="term" value="F:calcium ion binding"/>
    <property type="evidence" value="ECO:0007669"/>
    <property type="project" value="InterPro"/>
</dbReference>
<dbReference type="Proteomes" id="UP000311919">
    <property type="component" value="Unassembled WGS sequence"/>
</dbReference>
<dbReference type="STRING" id="6182.A0A4Z2CPW4"/>
<dbReference type="InterPro" id="IPR011992">
    <property type="entry name" value="EF-hand-dom_pair"/>
</dbReference>
<evidence type="ECO:0000256" key="2">
    <source>
        <dbReference type="SAM" id="Phobius"/>
    </source>
</evidence>
<comment type="caution">
    <text evidence="4">The sequence shown here is derived from an EMBL/GenBank/DDBJ whole genome shotgun (WGS) entry which is preliminary data.</text>
</comment>
<dbReference type="OrthoDB" id="293868at2759"/>
<evidence type="ECO:0000313" key="5">
    <source>
        <dbReference type="Proteomes" id="UP000311919"/>
    </source>
</evidence>
<keyword evidence="1" id="KW-0106">Calcium</keyword>
<dbReference type="SMART" id="SM00054">
    <property type="entry name" value="EFh"/>
    <property type="match status" value="2"/>
</dbReference>
<dbReference type="Pfam" id="PF13499">
    <property type="entry name" value="EF-hand_7"/>
    <property type="match status" value="1"/>
</dbReference>
<protein>
    <submittedName>
        <fullName evidence="4">Calcium-binding protein</fullName>
    </submittedName>
</protein>
<dbReference type="InterPro" id="IPR018247">
    <property type="entry name" value="EF_Hand_1_Ca_BS"/>
</dbReference>
<keyword evidence="2" id="KW-1133">Transmembrane helix</keyword>
<reference evidence="4 5" key="1">
    <citation type="submission" date="2019-03" db="EMBL/GenBank/DDBJ databases">
        <title>An improved genome assembly of the fluke Schistosoma japonicum.</title>
        <authorList>
            <person name="Hu W."/>
            <person name="Luo F."/>
            <person name="Yin M."/>
            <person name="Mo X."/>
            <person name="Sun C."/>
            <person name="Wu Q."/>
            <person name="Zhu B."/>
            <person name="Xiang M."/>
            <person name="Wang J."/>
            <person name="Wang Y."/>
            <person name="Zhang T."/>
            <person name="Xu B."/>
            <person name="Zheng H."/>
            <person name="Feng Z."/>
        </authorList>
    </citation>
    <scope>NUCLEOTIDE SEQUENCE [LARGE SCALE GENOMIC DNA]</scope>
    <source>
        <strain evidence="4">HuSjv2</strain>
        <tissue evidence="4">Worms</tissue>
    </source>
</reference>
<dbReference type="SUPFAM" id="SSF47473">
    <property type="entry name" value="EF-hand"/>
    <property type="match status" value="1"/>
</dbReference>
<keyword evidence="2" id="KW-0472">Membrane</keyword>
<dbReference type="EMBL" id="SKCS01000475">
    <property type="protein sequence ID" value="TNN06208.1"/>
    <property type="molecule type" value="Genomic_DNA"/>
</dbReference>
<keyword evidence="2" id="KW-0812">Transmembrane</keyword>
<keyword evidence="5" id="KW-1185">Reference proteome</keyword>
<proteinExistence type="predicted"/>
<dbReference type="PROSITE" id="PS50222">
    <property type="entry name" value="EF_HAND_2"/>
    <property type="match status" value="2"/>
</dbReference>
<evidence type="ECO:0000256" key="1">
    <source>
        <dbReference type="ARBA" id="ARBA00022837"/>
    </source>
</evidence>
<dbReference type="Gene3D" id="1.10.238.10">
    <property type="entry name" value="EF-hand"/>
    <property type="match status" value="1"/>
</dbReference>
<feature type="domain" description="EF-hand" evidence="3">
    <location>
        <begin position="80"/>
        <end position="111"/>
    </location>
</feature>
<dbReference type="InterPro" id="IPR002048">
    <property type="entry name" value="EF_hand_dom"/>
</dbReference>
<dbReference type="PROSITE" id="PS00018">
    <property type="entry name" value="EF_HAND_1"/>
    <property type="match status" value="2"/>
</dbReference>
<feature type="transmembrane region" description="Helical" evidence="2">
    <location>
        <begin position="20"/>
        <end position="37"/>
    </location>
</feature>
<evidence type="ECO:0000313" key="4">
    <source>
        <dbReference type="EMBL" id="TNN06208.1"/>
    </source>
</evidence>